<feature type="region of interest" description="Disordered" evidence="6">
    <location>
        <begin position="157"/>
        <end position="177"/>
    </location>
</feature>
<dbReference type="RefSeq" id="XP_022110432.1">
    <property type="nucleotide sequence ID" value="XM_022254740.1"/>
</dbReference>
<evidence type="ECO:0000313" key="7">
    <source>
        <dbReference type="Proteomes" id="UP000694845"/>
    </source>
</evidence>
<dbReference type="Proteomes" id="UP000694845">
    <property type="component" value="Unplaced"/>
</dbReference>
<name>A0A8B7ZZA3_ACAPL</name>
<gene>
    <name evidence="8" type="primary">LOC110989994</name>
</gene>
<evidence type="ECO:0000256" key="1">
    <source>
        <dbReference type="ARBA" id="ARBA00008777"/>
    </source>
</evidence>
<protein>
    <recommendedName>
        <fullName evidence="4">Large ribosomal subunit protein bL17m</fullName>
    </recommendedName>
    <alternativeName>
        <fullName evidence="5">39S ribosomal protein L17, mitochondrial</fullName>
    </alternativeName>
</protein>
<sequence>MRHGKIYRRMAGGPRQRINLLRHFITTLVKYERFEAPFAKAHETQKYAEKLIDIAKRGDTDEEAMKIADYWLTDKRQVHKLFKVLAPRFQDRKRNYTQLLRVPGFERVGNVAMAFLEFHGNPYPPLRPPKKRNPDWLVNVLIREAVQELRASKVVSKALEEGQGPQTGSEDMPVTGPEDVERLRTVLDSVYLGESQSVDTKKDGTPV</sequence>
<dbReference type="OMA" id="HKPTMEM"/>
<dbReference type="InterPro" id="IPR000456">
    <property type="entry name" value="Ribosomal_bL17"/>
</dbReference>
<reference evidence="8" key="1">
    <citation type="submission" date="2025-08" db="UniProtKB">
        <authorList>
            <consortium name="RefSeq"/>
        </authorList>
    </citation>
    <scope>IDENTIFICATION</scope>
</reference>
<dbReference type="Pfam" id="PF01196">
    <property type="entry name" value="Ribosomal_L17"/>
    <property type="match status" value="1"/>
</dbReference>
<dbReference type="Gene3D" id="3.90.1030.10">
    <property type="entry name" value="Ribosomal protein L17"/>
    <property type="match status" value="1"/>
</dbReference>
<dbReference type="GO" id="GO:0005762">
    <property type="term" value="C:mitochondrial large ribosomal subunit"/>
    <property type="evidence" value="ECO:0007669"/>
    <property type="project" value="TreeGrafter"/>
</dbReference>
<dbReference type="OrthoDB" id="275000at2759"/>
<proteinExistence type="inferred from homology"/>
<dbReference type="InterPro" id="IPR036373">
    <property type="entry name" value="Ribosomal_bL17_sf"/>
</dbReference>
<keyword evidence="7" id="KW-1185">Reference proteome</keyword>
<dbReference type="GO" id="GO:0003735">
    <property type="term" value="F:structural constituent of ribosome"/>
    <property type="evidence" value="ECO:0007669"/>
    <property type="project" value="InterPro"/>
</dbReference>
<organism evidence="7 8">
    <name type="scientific">Acanthaster planci</name>
    <name type="common">Crown-of-thorns starfish</name>
    <dbReference type="NCBI Taxonomy" id="133434"/>
    <lineage>
        <taxon>Eukaryota</taxon>
        <taxon>Metazoa</taxon>
        <taxon>Echinodermata</taxon>
        <taxon>Eleutherozoa</taxon>
        <taxon>Asterozoa</taxon>
        <taxon>Asteroidea</taxon>
        <taxon>Valvatacea</taxon>
        <taxon>Valvatida</taxon>
        <taxon>Acanthasteridae</taxon>
        <taxon>Acanthaster</taxon>
    </lineage>
</organism>
<dbReference type="FunFam" id="3.90.1030.10:FF:000009">
    <property type="entry name" value="39S ribosomal protein L17, mitochondrial"/>
    <property type="match status" value="1"/>
</dbReference>
<dbReference type="AlphaFoldDB" id="A0A8B7ZZA3"/>
<dbReference type="PANTHER" id="PTHR14413">
    <property type="entry name" value="RIBOSOMAL PROTEIN L17"/>
    <property type="match status" value="1"/>
</dbReference>
<keyword evidence="2" id="KW-0689">Ribosomal protein</keyword>
<dbReference type="GO" id="GO:0006412">
    <property type="term" value="P:translation"/>
    <property type="evidence" value="ECO:0007669"/>
    <property type="project" value="InterPro"/>
</dbReference>
<evidence type="ECO:0000256" key="5">
    <source>
        <dbReference type="ARBA" id="ARBA00035413"/>
    </source>
</evidence>
<evidence type="ECO:0000256" key="4">
    <source>
        <dbReference type="ARBA" id="ARBA00035290"/>
    </source>
</evidence>
<accession>A0A8B7ZZA3</accession>
<dbReference type="SUPFAM" id="SSF64263">
    <property type="entry name" value="Prokaryotic ribosomal protein L17"/>
    <property type="match status" value="1"/>
</dbReference>
<dbReference type="GeneID" id="110989994"/>
<keyword evidence="3" id="KW-0687">Ribonucleoprotein</keyword>
<comment type="similarity">
    <text evidence="1">Belongs to the bacterial ribosomal protein bL17 family.</text>
</comment>
<evidence type="ECO:0000256" key="6">
    <source>
        <dbReference type="SAM" id="MobiDB-lite"/>
    </source>
</evidence>
<dbReference type="KEGG" id="aplc:110989994"/>
<evidence type="ECO:0000256" key="2">
    <source>
        <dbReference type="ARBA" id="ARBA00022980"/>
    </source>
</evidence>
<evidence type="ECO:0000256" key="3">
    <source>
        <dbReference type="ARBA" id="ARBA00023274"/>
    </source>
</evidence>
<evidence type="ECO:0000313" key="8">
    <source>
        <dbReference type="RefSeq" id="XP_022110432.1"/>
    </source>
</evidence>
<dbReference type="PANTHER" id="PTHR14413:SF16">
    <property type="entry name" value="LARGE RIBOSOMAL SUBUNIT PROTEIN BL17M"/>
    <property type="match status" value="1"/>
</dbReference>